<dbReference type="PROSITE" id="PS51257">
    <property type="entry name" value="PROKAR_LIPOPROTEIN"/>
    <property type="match status" value="1"/>
</dbReference>
<comment type="caution">
    <text evidence="2">The sequence shown here is derived from an EMBL/GenBank/DDBJ whole genome shotgun (WGS) entry which is preliminary data.</text>
</comment>
<evidence type="ECO:0000313" key="3">
    <source>
        <dbReference type="Proteomes" id="UP000245430"/>
    </source>
</evidence>
<reference evidence="2 3" key="1">
    <citation type="submission" date="2018-05" db="EMBL/GenBank/DDBJ databases">
        <title>Genomic Encyclopedia of Archaeal and Bacterial Type Strains, Phase II (KMG-II): from individual species to whole genera.</title>
        <authorList>
            <person name="Goeker M."/>
        </authorList>
    </citation>
    <scope>NUCLEOTIDE SEQUENCE [LARGE SCALE GENOMIC DNA]</scope>
    <source>
        <strain evidence="2 3">DSM 22637</strain>
    </source>
</reference>
<dbReference type="RefSeq" id="WP_281267897.1">
    <property type="nucleotide sequence ID" value="NZ_QGGP01000001.1"/>
</dbReference>
<feature type="transmembrane region" description="Helical" evidence="1">
    <location>
        <begin position="5"/>
        <end position="23"/>
    </location>
</feature>
<evidence type="ECO:0000256" key="1">
    <source>
        <dbReference type="SAM" id="Phobius"/>
    </source>
</evidence>
<sequence>MKKNLLGAIVIIFVTFACLLVMIELSNKDTSEVETQQYYTDSE</sequence>
<accession>A0A316ED33</accession>
<organism evidence="2 3">
    <name type="scientific">Xanthomarina spongicola</name>
    <dbReference type="NCBI Taxonomy" id="570520"/>
    <lineage>
        <taxon>Bacteria</taxon>
        <taxon>Pseudomonadati</taxon>
        <taxon>Bacteroidota</taxon>
        <taxon>Flavobacteriia</taxon>
        <taxon>Flavobacteriales</taxon>
        <taxon>Flavobacteriaceae</taxon>
        <taxon>Xanthomarina</taxon>
    </lineage>
</organism>
<evidence type="ECO:0000313" key="2">
    <source>
        <dbReference type="EMBL" id="PWK20820.1"/>
    </source>
</evidence>
<dbReference type="AlphaFoldDB" id="A0A316ED33"/>
<name>A0A316ED33_9FLAO</name>
<keyword evidence="1" id="KW-0812">Transmembrane</keyword>
<dbReference type="Proteomes" id="UP000245430">
    <property type="component" value="Unassembled WGS sequence"/>
</dbReference>
<proteinExistence type="predicted"/>
<protein>
    <submittedName>
        <fullName evidence="2">Uncharacterized protein</fullName>
    </submittedName>
</protein>
<dbReference type="EMBL" id="QGGP01000001">
    <property type="protein sequence ID" value="PWK20820.1"/>
    <property type="molecule type" value="Genomic_DNA"/>
</dbReference>
<gene>
    <name evidence="2" type="ORF">LX78_00525</name>
</gene>
<keyword evidence="3" id="KW-1185">Reference proteome</keyword>
<keyword evidence="1" id="KW-1133">Transmembrane helix</keyword>
<keyword evidence="1" id="KW-0472">Membrane</keyword>